<dbReference type="EMBL" id="AZRA01000173">
    <property type="protein sequence ID" value="KDB50252.1"/>
    <property type="molecule type" value="Genomic_DNA"/>
</dbReference>
<feature type="transmembrane region" description="Helical" evidence="1">
    <location>
        <begin position="198"/>
        <end position="216"/>
    </location>
</feature>
<dbReference type="Gene3D" id="1.10.3730.20">
    <property type="match status" value="2"/>
</dbReference>
<dbReference type="Proteomes" id="UP000026714">
    <property type="component" value="Unassembled WGS sequence"/>
</dbReference>
<proteinExistence type="predicted"/>
<dbReference type="STRING" id="34103.SAMN05421778_1254"/>
<feature type="transmembrane region" description="Helical" evidence="1">
    <location>
        <begin position="134"/>
        <end position="151"/>
    </location>
</feature>
<evidence type="ECO:0000256" key="1">
    <source>
        <dbReference type="SAM" id="Phobius"/>
    </source>
</evidence>
<feature type="transmembrane region" description="Helical" evidence="1">
    <location>
        <begin position="111"/>
        <end position="128"/>
    </location>
</feature>
<feature type="transmembrane region" description="Helical" evidence="1">
    <location>
        <begin position="24"/>
        <end position="43"/>
    </location>
</feature>
<protein>
    <recommendedName>
        <fullName evidence="2">EamA domain-containing protein</fullName>
    </recommendedName>
</protein>
<gene>
    <name evidence="3" type="ORF">X805_41560</name>
</gene>
<dbReference type="AlphaFoldDB" id="A0A059KFJ9"/>
<feature type="transmembrane region" description="Helical" evidence="1">
    <location>
        <begin position="163"/>
        <end position="186"/>
    </location>
</feature>
<evidence type="ECO:0000313" key="4">
    <source>
        <dbReference type="Proteomes" id="UP000026714"/>
    </source>
</evidence>
<feature type="transmembrane region" description="Helical" evidence="1">
    <location>
        <begin position="72"/>
        <end position="99"/>
    </location>
</feature>
<comment type="caution">
    <text evidence="3">The sequence shown here is derived from an EMBL/GenBank/DDBJ whole genome shotgun (WGS) entry which is preliminary data.</text>
</comment>
<feature type="domain" description="EamA" evidence="2">
    <location>
        <begin position="3"/>
        <end position="128"/>
    </location>
</feature>
<name>A0A059KFJ9_9BURK</name>
<sequence>MTLSMAAFALEDLFVKRVVGRMPLSEVLVLSGLGGALVFALLAQGQGVRLLQPAACSRLMAGRAVFELVGRLFYALAIVLTPLSTTTAILQATPVLVVLGGSLFFHERVGWRRWAAVVIGLGGVLIVLRPGSGGFSALSLLAVVGMIGFAGRDLASRAVPPALGTLHLGVFGFLTLALAGGLYGLWRPAAWVVPDAGLLALLAGAVGVGTLAYAALMKAMRTGDLATVTPFRYTRLIFGLTVGVLVFGEQVDAAMVAGCLVIVAAGLLIAWDNALARRRLRLV</sequence>
<dbReference type="InterPro" id="IPR037185">
    <property type="entry name" value="EmrE-like"/>
</dbReference>
<feature type="transmembrane region" description="Helical" evidence="1">
    <location>
        <begin position="253"/>
        <end position="271"/>
    </location>
</feature>
<dbReference type="SUPFAM" id="SSF103481">
    <property type="entry name" value="Multidrug resistance efflux transporter EmrE"/>
    <property type="match status" value="2"/>
</dbReference>
<dbReference type="InterPro" id="IPR000620">
    <property type="entry name" value="EamA_dom"/>
</dbReference>
<organism evidence="3 4">
    <name type="scientific">Sphaerotilus natans subsp. natans DSM 6575</name>
    <dbReference type="NCBI Taxonomy" id="1286631"/>
    <lineage>
        <taxon>Bacteria</taxon>
        <taxon>Pseudomonadati</taxon>
        <taxon>Pseudomonadota</taxon>
        <taxon>Betaproteobacteria</taxon>
        <taxon>Burkholderiales</taxon>
        <taxon>Sphaerotilaceae</taxon>
        <taxon>Sphaerotilus</taxon>
    </lineage>
</organism>
<accession>A0A059KFJ9</accession>
<keyword evidence="4" id="KW-1185">Reference proteome</keyword>
<dbReference type="GO" id="GO:0016020">
    <property type="term" value="C:membrane"/>
    <property type="evidence" value="ECO:0007669"/>
    <property type="project" value="InterPro"/>
</dbReference>
<dbReference type="Pfam" id="PF00892">
    <property type="entry name" value="EamA"/>
    <property type="match status" value="1"/>
</dbReference>
<keyword evidence="1" id="KW-0812">Transmembrane</keyword>
<dbReference type="eggNOG" id="COG0697">
    <property type="taxonomic scope" value="Bacteria"/>
</dbReference>
<keyword evidence="1" id="KW-1133">Transmembrane helix</keyword>
<evidence type="ECO:0000313" key="3">
    <source>
        <dbReference type="EMBL" id="KDB50252.1"/>
    </source>
</evidence>
<evidence type="ECO:0000259" key="2">
    <source>
        <dbReference type="Pfam" id="PF00892"/>
    </source>
</evidence>
<dbReference type="PANTHER" id="PTHR22911:SF135">
    <property type="entry name" value="BLR4310 PROTEIN"/>
    <property type="match status" value="1"/>
</dbReference>
<reference evidence="3 4" key="1">
    <citation type="journal article" date="2014" name="FEMS Microbiol. Ecol.">
        <title>Sphaerotilus natans encrusted with nanoball-shaped Fe(III) oxide minerals formed by nitrate-reducing mixotrophic Fe(II) oxidation.</title>
        <authorList>
            <person name="Park S."/>
            <person name="Kim D.H."/>
            <person name="Lee J.H."/>
            <person name="Hur H.G."/>
        </authorList>
    </citation>
    <scope>NUCLEOTIDE SEQUENCE [LARGE SCALE GENOMIC DNA]</scope>
    <source>
        <strain evidence="3 4">DSM 6575</strain>
    </source>
</reference>
<dbReference type="PANTHER" id="PTHR22911">
    <property type="entry name" value="ACYL-MALONYL CONDENSING ENZYME-RELATED"/>
    <property type="match status" value="1"/>
</dbReference>
<keyword evidence="1" id="KW-0472">Membrane</keyword>